<feature type="compositionally biased region" description="Basic and acidic residues" evidence="1">
    <location>
        <begin position="25"/>
        <end position="38"/>
    </location>
</feature>
<name>A0A1B0FL16_GLOMM</name>
<proteinExistence type="predicted"/>
<dbReference type="EMBL" id="CCAG010023469">
    <property type="status" value="NOT_ANNOTATED_CDS"/>
    <property type="molecule type" value="Genomic_DNA"/>
</dbReference>
<accession>A0A1B0FL16</accession>
<evidence type="ECO:0000313" key="3">
    <source>
        <dbReference type="Proteomes" id="UP000092444"/>
    </source>
</evidence>
<evidence type="ECO:0000256" key="1">
    <source>
        <dbReference type="SAM" id="MobiDB-lite"/>
    </source>
</evidence>
<keyword evidence="3" id="KW-1185">Reference proteome</keyword>
<evidence type="ECO:0000313" key="2">
    <source>
        <dbReference type="EnsemblMetazoa" id="GMOY004542-PA"/>
    </source>
</evidence>
<feature type="compositionally biased region" description="Basic and acidic residues" evidence="1">
    <location>
        <begin position="1"/>
        <end position="13"/>
    </location>
</feature>
<sequence>MEKHIENQNEDQKPQPVENVEMQNDDQKPPVEQMKDAGAEVAAEVAQEKMVPEEAEVAPEEVEASL</sequence>
<organism evidence="2 3">
    <name type="scientific">Glossina morsitans morsitans</name>
    <name type="common">Savannah tsetse fly</name>
    <dbReference type="NCBI Taxonomy" id="37546"/>
    <lineage>
        <taxon>Eukaryota</taxon>
        <taxon>Metazoa</taxon>
        <taxon>Ecdysozoa</taxon>
        <taxon>Arthropoda</taxon>
        <taxon>Hexapoda</taxon>
        <taxon>Insecta</taxon>
        <taxon>Pterygota</taxon>
        <taxon>Neoptera</taxon>
        <taxon>Endopterygota</taxon>
        <taxon>Diptera</taxon>
        <taxon>Brachycera</taxon>
        <taxon>Muscomorpha</taxon>
        <taxon>Hippoboscoidea</taxon>
        <taxon>Glossinidae</taxon>
        <taxon>Glossina</taxon>
    </lineage>
</organism>
<reference evidence="2" key="1">
    <citation type="submission" date="2020-05" db="UniProtKB">
        <authorList>
            <consortium name="EnsemblMetazoa"/>
        </authorList>
    </citation>
    <scope>IDENTIFICATION</scope>
    <source>
        <strain evidence="2">Yale</strain>
    </source>
</reference>
<feature type="region of interest" description="Disordered" evidence="1">
    <location>
        <begin position="1"/>
        <end position="38"/>
    </location>
</feature>
<protein>
    <submittedName>
        <fullName evidence="2">Uncharacterized protein</fullName>
    </submittedName>
</protein>
<dbReference type="EnsemblMetazoa" id="GMOY004542-RA">
    <property type="protein sequence ID" value="GMOY004542-PA"/>
    <property type="gene ID" value="GMOY004542"/>
</dbReference>
<dbReference type="Proteomes" id="UP000092444">
    <property type="component" value="Unassembled WGS sequence"/>
</dbReference>
<dbReference type="VEuPathDB" id="VectorBase:GMOY004542"/>
<dbReference type="AlphaFoldDB" id="A0A1B0FL16"/>